<evidence type="ECO:0000256" key="5">
    <source>
        <dbReference type="ARBA" id="ARBA00023128"/>
    </source>
</evidence>
<dbReference type="EMBL" id="UIGY01000048">
    <property type="protein sequence ID" value="SUZ09410.1"/>
    <property type="molecule type" value="Genomic_DNA"/>
</dbReference>
<dbReference type="GO" id="GO:0001401">
    <property type="term" value="C:SAM complex"/>
    <property type="evidence" value="ECO:0007669"/>
    <property type="project" value="InterPro"/>
</dbReference>
<accession>A0A061HI18</accession>
<evidence type="ECO:0000313" key="11">
    <source>
        <dbReference type="Proteomes" id="UP000053110"/>
    </source>
</evidence>
<evidence type="ECO:0000313" key="9">
    <source>
        <dbReference type="EMBL" id="EPQ65641.1"/>
    </source>
</evidence>
<reference evidence="10" key="3">
    <citation type="submission" date="2018-07" db="EMBL/GenBank/DDBJ databases">
        <authorList>
            <person name="Quirk P.G."/>
            <person name="Krulwich T.A."/>
        </authorList>
    </citation>
    <scope>NUCLEOTIDE SEQUENCE</scope>
    <source>
        <strain evidence="10">96224</strain>
    </source>
</reference>
<dbReference type="GO" id="GO:0007005">
    <property type="term" value="P:mitochondrion organization"/>
    <property type="evidence" value="ECO:0007669"/>
    <property type="project" value="TreeGrafter"/>
</dbReference>
<feature type="domain" description="Metaxin glutathione S-transferase" evidence="8">
    <location>
        <begin position="207"/>
        <end position="270"/>
    </location>
</feature>
<dbReference type="PANTHER" id="PTHR12289">
    <property type="entry name" value="METAXIN RELATED"/>
    <property type="match status" value="1"/>
</dbReference>
<evidence type="ECO:0000259" key="7">
    <source>
        <dbReference type="Pfam" id="PF10568"/>
    </source>
</evidence>
<keyword evidence="3" id="KW-1000">Mitochondrion outer membrane</keyword>
<dbReference type="InterPro" id="IPR019564">
    <property type="entry name" value="Sam37/metaxin_N"/>
</dbReference>
<evidence type="ECO:0000256" key="4">
    <source>
        <dbReference type="ARBA" id="ARBA00022927"/>
    </source>
</evidence>
<name>A0A061HI18_BLUGR</name>
<protein>
    <submittedName>
        <fullName evidence="10">Bgt-4585</fullName>
    </submittedName>
</protein>
<sequence length="403" mass="44461">MLELHIWGPAFGLPSIDAHCLAALAYLQQAVPAGHWLVVASSNSALSPTYELPALKDDGVWIGGFRNIFHYVAQHSSGKRILDAGLEEQEEADCVAFSAFLDSHAEPLLDLSLYIMSENYTTITRPVYSTFQPFPLPYLIPSARRCTARSRTAHLGLAALEIETCIESNDSNMTSVPERLRKPRAEVSKILTASSQTAAQIRLDALASECFEPLEALRAKKRYLVSNSQFTSLDCLALGYLSLMLIPELPQPWLARTMRQKFPRLAAWTQELRTEIFGGAVGIGDVYGERKLSQASERLPWRKPETYSIWRISSSLVSTIIEGYPSLAPLKARVKIRDQGGKVVNQSLISSDFDRTLKSMSAICLVTAASVSCMWFTGVLGEDRSSRDSEKARSALEDAGNLA</sequence>
<evidence type="ECO:0000259" key="8">
    <source>
        <dbReference type="Pfam" id="PF17171"/>
    </source>
</evidence>
<comment type="subcellular location">
    <subcellularLocation>
        <location evidence="1">Mitochondrion outer membrane</location>
    </subcellularLocation>
</comment>
<dbReference type="Pfam" id="PF10568">
    <property type="entry name" value="Tom37"/>
    <property type="match status" value="1"/>
</dbReference>
<dbReference type="OrthoDB" id="5835136at2759"/>
<keyword evidence="4" id="KW-0653">Protein transport</keyword>
<evidence type="ECO:0000256" key="3">
    <source>
        <dbReference type="ARBA" id="ARBA00022787"/>
    </source>
</evidence>
<gene>
    <name evidence="9" type="ORF">BGT96224_4585</name>
    <name evidence="10" type="ORF">BGT96224V2_LOCUS2570</name>
</gene>
<feature type="domain" description="Mitochondrial outer membrane transport complex Sam37/metaxin N-terminal" evidence="7">
    <location>
        <begin position="20"/>
        <end position="145"/>
    </location>
</feature>
<dbReference type="PANTHER" id="PTHR12289:SF41">
    <property type="entry name" value="FAILED AXON CONNECTIONS-RELATED"/>
    <property type="match status" value="1"/>
</dbReference>
<dbReference type="Pfam" id="PF17171">
    <property type="entry name" value="GST_C_6"/>
    <property type="match status" value="1"/>
</dbReference>
<evidence type="ECO:0000313" key="10">
    <source>
        <dbReference type="EMBL" id="SUZ09410.1"/>
    </source>
</evidence>
<keyword evidence="6" id="KW-0472">Membrane</keyword>
<reference evidence="9" key="2">
    <citation type="submission" date="2013-01" db="EMBL/GenBank/DDBJ databases">
        <title>The wheat powdery mildew genome reveals unique evolution of an obligate biotroph.</title>
        <authorList>
            <person name="Oberhaensli S."/>
            <person name="Wicker T."/>
            <person name="Keller B."/>
        </authorList>
    </citation>
    <scope>NUCLEOTIDE SEQUENCE</scope>
    <source>
        <strain evidence="9">96224</strain>
    </source>
</reference>
<keyword evidence="2" id="KW-0813">Transport</keyword>
<evidence type="ECO:0000256" key="1">
    <source>
        <dbReference type="ARBA" id="ARBA00004294"/>
    </source>
</evidence>
<dbReference type="EMBL" id="KE375021">
    <property type="protein sequence ID" value="EPQ65641.1"/>
    <property type="molecule type" value="Genomic_DNA"/>
</dbReference>
<organism evidence="10">
    <name type="scientific">Blumeria graminis f. sp. tritici 96224</name>
    <dbReference type="NCBI Taxonomy" id="1268274"/>
    <lineage>
        <taxon>Eukaryota</taxon>
        <taxon>Fungi</taxon>
        <taxon>Dikarya</taxon>
        <taxon>Ascomycota</taxon>
        <taxon>Pezizomycotina</taxon>
        <taxon>Leotiomycetes</taxon>
        <taxon>Erysiphales</taxon>
        <taxon>Erysiphaceae</taxon>
        <taxon>Blumeria</taxon>
    </lineage>
</organism>
<evidence type="ECO:0000256" key="6">
    <source>
        <dbReference type="ARBA" id="ARBA00023136"/>
    </source>
</evidence>
<reference evidence="11" key="1">
    <citation type="journal article" date="2013" name="Nat. Genet.">
        <title>The wheat powdery mildew genome shows the unique evolution of an obligate biotroph.</title>
        <authorList>
            <person name="Wicker T."/>
            <person name="Oberhaensli S."/>
            <person name="Parlange F."/>
            <person name="Buchmann J.P."/>
            <person name="Shatalina M."/>
            <person name="Roffler S."/>
            <person name="Ben-David R."/>
            <person name="Dolezel J."/>
            <person name="Simkova H."/>
            <person name="Schulze-Lefert P."/>
            <person name="Spanu P.D."/>
            <person name="Bruggmann R."/>
            <person name="Amselem J."/>
            <person name="Quesneville H."/>
            <person name="Ver Loren van Themaat E."/>
            <person name="Paape T."/>
            <person name="Shimizu K.K."/>
            <person name="Keller B."/>
        </authorList>
    </citation>
    <scope>NUCLEOTIDE SEQUENCE [LARGE SCALE GENOMIC DNA]</scope>
    <source>
        <strain evidence="11">96224</strain>
    </source>
</reference>
<evidence type="ECO:0000256" key="2">
    <source>
        <dbReference type="ARBA" id="ARBA00022448"/>
    </source>
</evidence>
<dbReference type="CDD" id="cd03078">
    <property type="entry name" value="GST_N_Metaxin1_like"/>
    <property type="match status" value="1"/>
</dbReference>
<dbReference type="GO" id="GO:0015031">
    <property type="term" value="P:protein transport"/>
    <property type="evidence" value="ECO:0007669"/>
    <property type="project" value="UniProtKB-KW"/>
</dbReference>
<dbReference type="Proteomes" id="UP000053110">
    <property type="component" value="Unassembled WGS sequence"/>
</dbReference>
<dbReference type="HOGENOM" id="CLU_032751_0_1_1"/>
<keyword evidence="5" id="KW-0496">Mitochondrion</keyword>
<dbReference type="InterPro" id="IPR033468">
    <property type="entry name" value="Metaxin_GST"/>
</dbReference>
<dbReference type="AlphaFoldDB" id="A0A061HI18"/>
<dbReference type="InterPro" id="IPR050931">
    <property type="entry name" value="Mito_Protein_Transport_Metaxin"/>
</dbReference>
<proteinExistence type="predicted"/>